<dbReference type="AlphaFoldDB" id="A0A0E9WLA9"/>
<dbReference type="Gene3D" id="2.40.128.20">
    <property type="match status" value="1"/>
</dbReference>
<dbReference type="Pfam" id="PF08768">
    <property type="entry name" value="THAP4_heme-bd"/>
    <property type="match status" value="1"/>
</dbReference>
<evidence type="ECO:0000256" key="1">
    <source>
        <dbReference type="ARBA" id="ARBA00036993"/>
    </source>
</evidence>
<accession>A0A0E9WLA9</accession>
<dbReference type="InterPro" id="IPR045165">
    <property type="entry name" value="Nitrobindin"/>
</dbReference>
<dbReference type="InterPro" id="IPR012674">
    <property type="entry name" value="Calycin"/>
</dbReference>
<dbReference type="PANTHER" id="PTHR15854:SF4">
    <property type="entry name" value="PEROXYNITRITE ISOMERASE THAP4"/>
    <property type="match status" value="1"/>
</dbReference>
<dbReference type="PANTHER" id="PTHR15854">
    <property type="entry name" value="THAP4 PROTEIN"/>
    <property type="match status" value="1"/>
</dbReference>
<organism evidence="3">
    <name type="scientific">Anguilla anguilla</name>
    <name type="common">European freshwater eel</name>
    <name type="synonym">Muraena anguilla</name>
    <dbReference type="NCBI Taxonomy" id="7936"/>
    <lineage>
        <taxon>Eukaryota</taxon>
        <taxon>Metazoa</taxon>
        <taxon>Chordata</taxon>
        <taxon>Craniata</taxon>
        <taxon>Vertebrata</taxon>
        <taxon>Euteleostomi</taxon>
        <taxon>Actinopterygii</taxon>
        <taxon>Neopterygii</taxon>
        <taxon>Teleostei</taxon>
        <taxon>Anguilliformes</taxon>
        <taxon>Anguillidae</taxon>
        <taxon>Anguilla</taxon>
    </lineage>
</organism>
<name>A0A0E9WLA9_ANGAN</name>
<evidence type="ECO:0000259" key="2">
    <source>
        <dbReference type="Pfam" id="PF08768"/>
    </source>
</evidence>
<evidence type="ECO:0000313" key="3">
    <source>
        <dbReference type="EMBL" id="JAH91086.1"/>
    </source>
</evidence>
<proteinExistence type="predicted"/>
<reference evidence="3" key="2">
    <citation type="journal article" date="2015" name="Fish Shellfish Immunol.">
        <title>Early steps in the European eel (Anguilla anguilla)-Vibrio vulnificus interaction in the gills: Role of the RtxA13 toxin.</title>
        <authorList>
            <person name="Callol A."/>
            <person name="Pajuelo D."/>
            <person name="Ebbesson L."/>
            <person name="Teles M."/>
            <person name="MacKenzie S."/>
            <person name="Amaro C."/>
        </authorList>
    </citation>
    <scope>NUCLEOTIDE SEQUENCE</scope>
</reference>
<comment type="catalytic activity">
    <reaction evidence="1">
        <text>peroxynitrite = nitrate</text>
        <dbReference type="Rhea" id="RHEA:63116"/>
        <dbReference type="ChEBI" id="CHEBI:17632"/>
        <dbReference type="ChEBI" id="CHEBI:25941"/>
    </reaction>
    <physiologicalReaction direction="left-to-right" evidence="1">
        <dbReference type="Rhea" id="RHEA:63117"/>
    </physiologicalReaction>
</comment>
<dbReference type="InterPro" id="IPR014878">
    <property type="entry name" value="THAP4-like_heme-bd"/>
</dbReference>
<dbReference type="SUPFAM" id="SSF50814">
    <property type="entry name" value="Lipocalins"/>
    <property type="match status" value="1"/>
</dbReference>
<sequence length="102" mass="11485">MACPIQQSAPLLNPAVLALDWLLGSWESDEPGEGSFPTVPPFRYSETLHFTHVGQPVINFMFNAFHTESKKPNAQRVWVYQASARYKQGGFHHRSELRTGGN</sequence>
<dbReference type="EMBL" id="GBXM01017491">
    <property type="protein sequence ID" value="JAH91086.1"/>
    <property type="molecule type" value="Transcribed_RNA"/>
</dbReference>
<protein>
    <recommendedName>
        <fullName evidence="2">THAP4-like heme-binding domain-containing protein</fullName>
    </recommendedName>
</protein>
<reference evidence="3" key="1">
    <citation type="submission" date="2014-11" db="EMBL/GenBank/DDBJ databases">
        <authorList>
            <person name="Amaro Gonzalez C."/>
        </authorList>
    </citation>
    <scope>NUCLEOTIDE SEQUENCE</scope>
</reference>
<feature type="domain" description="THAP4-like heme-binding" evidence="2">
    <location>
        <begin position="16"/>
        <end position="73"/>
    </location>
</feature>